<organism evidence="2">
    <name type="scientific">uncultured Caudovirales phage</name>
    <dbReference type="NCBI Taxonomy" id="2100421"/>
    <lineage>
        <taxon>Viruses</taxon>
        <taxon>Duplodnaviria</taxon>
        <taxon>Heunggongvirae</taxon>
        <taxon>Uroviricota</taxon>
        <taxon>Caudoviricetes</taxon>
        <taxon>Peduoviridae</taxon>
        <taxon>Maltschvirus</taxon>
        <taxon>Maltschvirus maltsch</taxon>
    </lineage>
</organism>
<sequence>MGQFRSGLLRLTGPGLDSILLTLKQNGANQMSNIKTVVAEAIEAAKQAGQASYNTVGERDCCGFAWVEVYVDRTNSKQAKELIAAGFKKDYKPKCLNFWNPSQLATQSMTPKEQGAYAMAEVLTKAGFRAYAGSRMD</sequence>
<dbReference type="EMBL" id="LR798231">
    <property type="protein sequence ID" value="CAB5209337.1"/>
    <property type="molecule type" value="Genomic_DNA"/>
</dbReference>
<dbReference type="EMBL" id="LR796187">
    <property type="protein sequence ID" value="CAB4125753.1"/>
    <property type="molecule type" value="Genomic_DNA"/>
</dbReference>
<protein>
    <submittedName>
        <fullName evidence="2">Uncharacterized protein</fullName>
    </submittedName>
</protein>
<gene>
    <name evidence="2" type="ORF">UFOVP181_434</name>
    <name evidence="1" type="ORF">UFOVP57_206</name>
</gene>
<evidence type="ECO:0000313" key="1">
    <source>
        <dbReference type="EMBL" id="CAB4125753.1"/>
    </source>
</evidence>
<accession>A0A6J7WF27</accession>
<name>A0A6J7WF27_9CAUD</name>
<proteinExistence type="predicted"/>
<reference evidence="2" key="1">
    <citation type="submission" date="2020-05" db="EMBL/GenBank/DDBJ databases">
        <authorList>
            <person name="Chiriac C."/>
            <person name="Salcher M."/>
            <person name="Ghai R."/>
            <person name="Kavagutti S V."/>
        </authorList>
    </citation>
    <scope>NUCLEOTIDE SEQUENCE</scope>
</reference>
<evidence type="ECO:0000313" key="2">
    <source>
        <dbReference type="EMBL" id="CAB5209337.1"/>
    </source>
</evidence>